<evidence type="ECO:0000256" key="1">
    <source>
        <dbReference type="SAM" id="MobiDB-lite"/>
    </source>
</evidence>
<name>A0ABS3NMI4_9GAMM</name>
<protein>
    <submittedName>
        <fullName evidence="2">Uncharacterized protein</fullName>
    </submittedName>
</protein>
<evidence type="ECO:0000313" key="3">
    <source>
        <dbReference type="Proteomes" id="UP000664554"/>
    </source>
</evidence>
<dbReference type="RefSeq" id="WP_207990596.1">
    <property type="nucleotide sequence ID" value="NZ_JAGBKM010000006.1"/>
</dbReference>
<dbReference type="Proteomes" id="UP000664554">
    <property type="component" value="Unassembled WGS sequence"/>
</dbReference>
<feature type="region of interest" description="Disordered" evidence="1">
    <location>
        <begin position="21"/>
        <end position="57"/>
    </location>
</feature>
<keyword evidence="3" id="KW-1185">Reference proteome</keyword>
<comment type="caution">
    <text evidence="2">The sequence shown here is derived from an EMBL/GenBank/DDBJ whole genome shotgun (WGS) entry which is preliminary data.</text>
</comment>
<reference evidence="2 3" key="1">
    <citation type="submission" date="2021-03" db="EMBL/GenBank/DDBJ databases">
        <authorList>
            <person name="Shang D.-D."/>
            <person name="Du Z.-J."/>
            <person name="Chen G.-J."/>
        </authorList>
    </citation>
    <scope>NUCLEOTIDE SEQUENCE [LARGE SCALE GENOMIC DNA]</scope>
    <source>
        <strain evidence="2 3">F1192</strain>
    </source>
</reference>
<proteinExistence type="predicted"/>
<feature type="compositionally biased region" description="Basic and acidic residues" evidence="1">
    <location>
        <begin position="37"/>
        <end position="57"/>
    </location>
</feature>
<gene>
    <name evidence="2" type="ORF">J3492_05190</name>
</gene>
<evidence type="ECO:0000313" key="2">
    <source>
        <dbReference type="EMBL" id="MBO1530605.1"/>
    </source>
</evidence>
<sequence>MNHKKWLTLSVVATALLLIPRRSSRQTTSDAHANHLSKKDKGRQSERDQPNDKKAAD</sequence>
<dbReference type="EMBL" id="JAGBKM010000006">
    <property type="protein sequence ID" value="MBO1530605.1"/>
    <property type="molecule type" value="Genomic_DNA"/>
</dbReference>
<accession>A0ABS3NMI4</accession>
<organism evidence="2 3">
    <name type="scientific">Psychrobacter coccoides</name>
    <dbReference type="NCBI Taxonomy" id="2818440"/>
    <lineage>
        <taxon>Bacteria</taxon>
        <taxon>Pseudomonadati</taxon>
        <taxon>Pseudomonadota</taxon>
        <taxon>Gammaproteobacteria</taxon>
        <taxon>Moraxellales</taxon>
        <taxon>Moraxellaceae</taxon>
        <taxon>Psychrobacter</taxon>
    </lineage>
</organism>